<dbReference type="AlphaFoldDB" id="A0A4Q9YYI7"/>
<dbReference type="Proteomes" id="UP000293300">
    <property type="component" value="Unassembled WGS sequence"/>
</dbReference>
<sequence length="384" mass="44143">MQKKKSEEKKRPPINQKTKNILWSKAAGMCQFQNCNKVLNVDKITKTDSNSAYIAHIYGYAKGSERYDAVLSPRLETDINNLMLLCDECHRRVDERNLGEVNYPASMLIEMKKKHENRINTVICIAPNMDSHIVIYKANIGEHSPVITYESVREYLLPDNYPALNRSINLGLENSPQRDKDSKFWETETDVLVENFNQNIRPLIQNSTINHISLFALAPMPLLIKLGTLLNDIRNLEVHQPIRNPKTWNLNDEDLSTDYKILILDKKQSKVALNISISGTINNERITDVLGEDVSIYTLTIQNPFNDFLKSKKQLVDFTIVIRKLFDQIKLKYGSNTQLHVFPAIPVAIAVELGRYWMPKADMPLIIYDENKLNDGFKKAIEIN</sequence>
<evidence type="ECO:0000259" key="1">
    <source>
        <dbReference type="Pfam" id="PF18145"/>
    </source>
</evidence>
<evidence type="ECO:0000313" key="3">
    <source>
        <dbReference type="Proteomes" id="UP000293300"/>
    </source>
</evidence>
<keyword evidence="3" id="KW-1185">Reference proteome</keyword>
<dbReference type="Pfam" id="PF18145">
    <property type="entry name" value="SAVED"/>
    <property type="match status" value="1"/>
</dbReference>
<organism evidence="2 3">
    <name type="scientific">Flavobacterium silvisoli</name>
    <dbReference type="NCBI Taxonomy" id="2529433"/>
    <lineage>
        <taxon>Bacteria</taxon>
        <taxon>Pseudomonadati</taxon>
        <taxon>Bacteroidota</taxon>
        <taxon>Flavobacteriia</taxon>
        <taxon>Flavobacteriales</taxon>
        <taxon>Flavobacteriaceae</taxon>
        <taxon>Flavobacterium</taxon>
    </lineage>
</organism>
<proteinExistence type="predicted"/>
<feature type="domain" description="SMODS-associated and fused to various effectors" evidence="1">
    <location>
        <begin position="195"/>
        <end position="383"/>
    </location>
</feature>
<dbReference type="InterPro" id="IPR040836">
    <property type="entry name" value="SAVED"/>
</dbReference>
<evidence type="ECO:0000313" key="2">
    <source>
        <dbReference type="EMBL" id="TBX68727.1"/>
    </source>
</evidence>
<protein>
    <submittedName>
        <fullName evidence="2">SAVED domain-containing protein</fullName>
    </submittedName>
</protein>
<dbReference type="NCBIfam" id="NF033611">
    <property type="entry name" value="SAVED"/>
    <property type="match status" value="1"/>
</dbReference>
<gene>
    <name evidence="2" type="ORF">EZL74_08000</name>
</gene>
<dbReference type="OrthoDB" id="5379188at2"/>
<reference evidence="2 3" key="1">
    <citation type="submission" date="2019-02" db="EMBL/GenBank/DDBJ databases">
        <title>Flavobacterium sp. RD-2-33 isolated from forest soil.</title>
        <authorList>
            <person name="Chaudhary D.K."/>
        </authorList>
    </citation>
    <scope>NUCLEOTIDE SEQUENCE [LARGE SCALE GENOMIC DNA]</scope>
    <source>
        <strain evidence="2 3">RD-2-33</strain>
    </source>
</reference>
<dbReference type="RefSeq" id="WP_131476086.1">
    <property type="nucleotide sequence ID" value="NZ_SJPE01000008.1"/>
</dbReference>
<name>A0A4Q9YYI7_9FLAO</name>
<comment type="caution">
    <text evidence="2">The sequence shown here is derived from an EMBL/GenBank/DDBJ whole genome shotgun (WGS) entry which is preliminary data.</text>
</comment>
<accession>A0A4Q9YYI7</accession>
<dbReference type="EMBL" id="SJPE01000008">
    <property type="protein sequence ID" value="TBX68727.1"/>
    <property type="molecule type" value="Genomic_DNA"/>
</dbReference>